<evidence type="ECO:0000313" key="6">
    <source>
        <dbReference type="EMBL" id="PFG18459.1"/>
    </source>
</evidence>
<keyword evidence="3" id="KW-0067">ATP-binding</keyword>
<gene>
    <name evidence="5" type="ORF">ATK74_0018</name>
    <name evidence="6" type="ORF">ATK74_3049</name>
</gene>
<keyword evidence="3" id="KW-0547">Nucleotide-binding</keyword>
<dbReference type="GO" id="GO:0008716">
    <property type="term" value="F:D-alanine-D-alanine ligase activity"/>
    <property type="evidence" value="ECO:0007669"/>
    <property type="project" value="InterPro"/>
</dbReference>
<evidence type="ECO:0000256" key="3">
    <source>
        <dbReference type="PROSITE-ProRule" id="PRU00409"/>
    </source>
</evidence>
<feature type="domain" description="ATP-grasp" evidence="4">
    <location>
        <begin position="89"/>
        <end position="296"/>
    </location>
</feature>
<accession>A0A2A9CPB4</accession>
<keyword evidence="7" id="KW-1185">Reference proteome</keyword>
<evidence type="ECO:0000313" key="7">
    <source>
        <dbReference type="Proteomes" id="UP000226079"/>
    </source>
</evidence>
<keyword evidence="2 5" id="KW-0436">Ligase</keyword>
<dbReference type="AlphaFoldDB" id="A0A2A9CPB4"/>
<dbReference type="InterPro" id="IPR011095">
    <property type="entry name" value="Dala_Dala_lig_C"/>
</dbReference>
<organism evidence="5 7">
    <name type="scientific">Propionicimonas paludicola</name>
    <dbReference type="NCBI Taxonomy" id="185243"/>
    <lineage>
        <taxon>Bacteria</taxon>
        <taxon>Bacillati</taxon>
        <taxon>Actinomycetota</taxon>
        <taxon>Actinomycetes</taxon>
        <taxon>Propionibacteriales</taxon>
        <taxon>Nocardioidaceae</taxon>
        <taxon>Propionicimonas</taxon>
    </lineage>
</organism>
<dbReference type="Proteomes" id="UP000226079">
    <property type="component" value="Unassembled WGS sequence"/>
</dbReference>
<dbReference type="InterPro" id="IPR011761">
    <property type="entry name" value="ATP-grasp"/>
</dbReference>
<protein>
    <submittedName>
        <fullName evidence="5">D-alanine-D-alanine ligase</fullName>
    </submittedName>
</protein>
<dbReference type="GO" id="GO:0046872">
    <property type="term" value="F:metal ion binding"/>
    <property type="evidence" value="ECO:0007669"/>
    <property type="project" value="InterPro"/>
</dbReference>
<dbReference type="PROSITE" id="PS50975">
    <property type="entry name" value="ATP_GRASP"/>
    <property type="match status" value="1"/>
</dbReference>
<dbReference type="Gene3D" id="3.30.1490.20">
    <property type="entry name" value="ATP-grasp fold, A domain"/>
    <property type="match status" value="1"/>
</dbReference>
<name>A0A2A9CPB4_9ACTN</name>
<proteinExistence type="inferred from homology"/>
<dbReference type="EMBL" id="PDJC01000001">
    <property type="protein sequence ID" value="PFG15500.1"/>
    <property type="molecule type" value="Genomic_DNA"/>
</dbReference>
<comment type="similarity">
    <text evidence="1">Belongs to the D-alanine--D-alanine ligase family.</text>
</comment>
<dbReference type="GO" id="GO:0005524">
    <property type="term" value="F:ATP binding"/>
    <property type="evidence" value="ECO:0007669"/>
    <property type="project" value="UniProtKB-UniRule"/>
</dbReference>
<dbReference type="PANTHER" id="PTHR23132">
    <property type="entry name" value="D-ALANINE--D-ALANINE LIGASE"/>
    <property type="match status" value="1"/>
</dbReference>
<dbReference type="SUPFAM" id="SSF56059">
    <property type="entry name" value="Glutathione synthetase ATP-binding domain-like"/>
    <property type="match status" value="1"/>
</dbReference>
<dbReference type="Pfam" id="PF07478">
    <property type="entry name" value="Dala_Dala_lig_C"/>
    <property type="match status" value="1"/>
</dbReference>
<dbReference type="EMBL" id="PDJC01000001">
    <property type="protein sequence ID" value="PFG18459.1"/>
    <property type="molecule type" value="Genomic_DNA"/>
</dbReference>
<dbReference type="InterPro" id="IPR013815">
    <property type="entry name" value="ATP_grasp_subdomain_1"/>
</dbReference>
<evidence type="ECO:0000259" key="4">
    <source>
        <dbReference type="PROSITE" id="PS50975"/>
    </source>
</evidence>
<evidence type="ECO:0000256" key="1">
    <source>
        <dbReference type="ARBA" id="ARBA00010871"/>
    </source>
</evidence>
<dbReference type="Gene3D" id="3.30.470.20">
    <property type="entry name" value="ATP-grasp fold, B domain"/>
    <property type="match status" value="1"/>
</dbReference>
<reference evidence="5 7" key="1">
    <citation type="submission" date="2017-10" db="EMBL/GenBank/DDBJ databases">
        <title>Sequencing the genomes of 1000 actinobacteria strains.</title>
        <authorList>
            <person name="Klenk H.-P."/>
        </authorList>
    </citation>
    <scope>NUCLEOTIDE SEQUENCE [LARGE SCALE GENOMIC DNA]</scope>
    <source>
        <strain evidence="5 7">DSM 15597</strain>
    </source>
</reference>
<comment type="caution">
    <text evidence="5">The sequence shown here is derived from an EMBL/GenBank/DDBJ whole genome shotgun (WGS) entry which is preliminary data.</text>
</comment>
<evidence type="ECO:0000256" key="2">
    <source>
        <dbReference type="ARBA" id="ARBA00022598"/>
    </source>
</evidence>
<sequence>MEAFRSIGAYVELFEGEREFIGAAASGRLGSLQRRMKVVYNGIEGSIAHDAFMPGRKALVPAVADSYGFLCANSNAYACALGRHKFHYLSLLSSLGLPTPRTWHYRKETGWAGGHSPTEGLKVIAKSTYESWSVGVTDESIFLADSTSTNRVAAIAERIGQSVTVQEFVAGQEVCVPVLATPELMGTPPVVAVLAKAPLDPEAVMTIDDNLMSGGVTYQALTDQDLVGRLHSLALRAFIALELDAFARIDFRVDESGNPFIFDVGVSPGLSRGSSAFASMSHWGFTHEEFLRAILAASLPASGIRTPSGVSPELHLR</sequence>
<dbReference type="PANTHER" id="PTHR23132:SF23">
    <property type="entry name" value="D-ALANINE--D-ALANINE LIGASE B"/>
    <property type="match status" value="1"/>
</dbReference>
<evidence type="ECO:0000313" key="5">
    <source>
        <dbReference type="EMBL" id="PFG15500.1"/>
    </source>
</evidence>